<dbReference type="PANTHER" id="PTHR30329">
    <property type="entry name" value="STATOR ELEMENT OF FLAGELLAR MOTOR COMPLEX"/>
    <property type="match status" value="1"/>
</dbReference>
<evidence type="ECO:0000256" key="3">
    <source>
        <dbReference type="ARBA" id="ARBA00023237"/>
    </source>
</evidence>
<reference evidence="7 8" key="1">
    <citation type="journal article" date="2012" name="Science">
        <title>Ecological populations of bacteria act as socially cohesive units of antibiotic production and resistance.</title>
        <authorList>
            <person name="Cordero O.X."/>
            <person name="Wildschutte H."/>
            <person name="Kirkup B."/>
            <person name="Proehl S."/>
            <person name="Ngo L."/>
            <person name="Hussain F."/>
            <person name="Le Roux F."/>
            <person name="Mincer T."/>
            <person name="Polz M.F."/>
        </authorList>
    </citation>
    <scope>NUCLEOTIDE SEQUENCE [LARGE SCALE GENOMIC DNA]</scope>
    <source>
        <strain evidence="7 8">12E03</strain>
    </source>
</reference>
<dbReference type="SUPFAM" id="SSF103088">
    <property type="entry name" value="OmpA-like"/>
    <property type="match status" value="2"/>
</dbReference>
<evidence type="ECO:0000313" key="8">
    <source>
        <dbReference type="Proteomes" id="UP000094802"/>
    </source>
</evidence>
<evidence type="ECO:0000256" key="2">
    <source>
        <dbReference type="ARBA" id="ARBA00023136"/>
    </source>
</evidence>
<dbReference type="RefSeq" id="WP_019824219.1">
    <property type="nucleotide sequence ID" value="NZ_AJZD02000331.1"/>
</dbReference>
<keyword evidence="3" id="KW-0998">Cell outer membrane</keyword>
<comment type="subcellular location">
    <subcellularLocation>
        <location evidence="1">Cell outer membrane</location>
    </subcellularLocation>
</comment>
<dbReference type="GO" id="GO:0009279">
    <property type="term" value="C:cell outer membrane"/>
    <property type="evidence" value="ECO:0007669"/>
    <property type="project" value="UniProtKB-SubCell"/>
</dbReference>
<organism evidence="7 8">
    <name type="scientific">Vibrio splendidus 12E03</name>
    <dbReference type="NCBI Taxonomy" id="1191305"/>
    <lineage>
        <taxon>Bacteria</taxon>
        <taxon>Pseudomonadati</taxon>
        <taxon>Pseudomonadota</taxon>
        <taxon>Gammaproteobacteria</taxon>
        <taxon>Vibrionales</taxon>
        <taxon>Vibrionaceae</taxon>
        <taxon>Vibrio</taxon>
    </lineage>
</organism>
<dbReference type="AlphaFoldDB" id="A0A1E5FBY3"/>
<feature type="signal peptide" evidence="5">
    <location>
        <begin position="1"/>
        <end position="21"/>
    </location>
</feature>
<evidence type="ECO:0000313" key="7">
    <source>
        <dbReference type="EMBL" id="OEF85907.1"/>
    </source>
</evidence>
<dbReference type="InterPro" id="IPR050330">
    <property type="entry name" value="Bact_OuterMem_StrucFunc"/>
</dbReference>
<feature type="chain" id="PRO_5009176174" evidence="5">
    <location>
        <begin position="22"/>
        <end position="308"/>
    </location>
</feature>
<name>A0A1E5FBY3_VIBSP</name>
<comment type="caution">
    <text evidence="7">The sequence shown here is derived from an EMBL/GenBank/DDBJ whole genome shotgun (WGS) entry which is preliminary data.</text>
</comment>
<dbReference type="CDD" id="cd07185">
    <property type="entry name" value="OmpA_C-like"/>
    <property type="match status" value="2"/>
</dbReference>
<protein>
    <submittedName>
        <fullName evidence="7">Cell envelope biogenesis protein OmpA</fullName>
    </submittedName>
</protein>
<gene>
    <name evidence="7" type="ORF">A142_01470</name>
</gene>
<dbReference type="OrthoDB" id="9792021at2"/>
<dbReference type="InterPro" id="IPR006665">
    <property type="entry name" value="OmpA-like"/>
</dbReference>
<evidence type="ECO:0000256" key="1">
    <source>
        <dbReference type="ARBA" id="ARBA00004442"/>
    </source>
</evidence>
<keyword evidence="2 4" id="KW-0472">Membrane</keyword>
<dbReference type="PROSITE" id="PS51123">
    <property type="entry name" value="OMPA_2"/>
    <property type="match status" value="2"/>
</dbReference>
<dbReference type="PRINTS" id="PR01021">
    <property type="entry name" value="OMPADOMAIN"/>
</dbReference>
<sequence>MKTIIFLISAVMSTLLLSGCATDTYLSQENRDKFAGIDVSKFLISECLAPEREVHIAIAEHFAFDKYKLRDLDKINLDTFVKEIRGLKGRITIVGHTDYKGSLEYNERLSQRRAKSVADYLQTHLDPKNYDWEVKHLGETQPLLLGKTDKDRAENRRAFIVFEEAQKYEEMPFCEPPKPERKVYMAITPHFDFDKSVLKPEDLTQLDDFASQLSGLQGNIMVAGHTDQAGSVSYNEKLAERRAESVVKYLKTKLDPKQFIWEVKSFGKLQPAINERSDKADALNRRAFIVFKESDITAEQQTLSGSQQ</sequence>
<dbReference type="InterPro" id="IPR006664">
    <property type="entry name" value="OMP_bac"/>
</dbReference>
<dbReference type="InterPro" id="IPR036737">
    <property type="entry name" value="OmpA-like_sf"/>
</dbReference>
<dbReference type="Gene3D" id="3.30.1330.60">
    <property type="entry name" value="OmpA-like domain"/>
    <property type="match status" value="2"/>
</dbReference>
<evidence type="ECO:0000259" key="6">
    <source>
        <dbReference type="PROSITE" id="PS51123"/>
    </source>
</evidence>
<accession>A0A1E5FBY3</accession>
<dbReference type="PANTHER" id="PTHR30329:SF21">
    <property type="entry name" value="LIPOPROTEIN YIAD-RELATED"/>
    <property type="match status" value="1"/>
</dbReference>
<proteinExistence type="predicted"/>
<dbReference type="Proteomes" id="UP000094802">
    <property type="component" value="Unassembled WGS sequence"/>
</dbReference>
<dbReference type="Pfam" id="PF00691">
    <property type="entry name" value="OmpA"/>
    <property type="match status" value="2"/>
</dbReference>
<feature type="domain" description="OmpA-like" evidence="6">
    <location>
        <begin position="178"/>
        <end position="295"/>
    </location>
</feature>
<keyword evidence="5" id="KW-0732">Signal</keyword>
<evidence type="ECO:0000256" key="4">
    <source>
        <dbReference type="PROSITE-ProRule" id="PRU00473"/>
    </source>
</evidence>
<evidence type="ECO:0000256" key="5">
    <source>
        <dbReference type="SAM" id="SignalP"/>
    </source>
</evidence>
<feature type="domain" description="OmpA-like" evidence="6">
    <location>
        <begin position="49"/>
        <end position="166"/>
    </location>
</feature>
<dbReference type="PROSITE" id="PS51257">
    <property type="entry name" value="PROKAR_LIPOPROTEIN"/>
    <property type="match status" value="1"/>
</dbReference>
<dbReference type="EMBL" id="AJZD02000331">
    <property type="protein sequence ID" value="OEF85907.1"/>
    <property type="molecule type" value="Genomic_DNA"/>
</dbReference>